<evidence type="ECO:0000313" key="2">
    <source>
        <dbReference type="Proteomes" id="UP000281726"/>
    </source>
</evidence>
<comment type="caution">
    <text evidence="1">The sequence shown here is derived from an EMBL/GenBank/DDBJ whole genome shotgun (WGS) entry which is preliminary data.</text>
</comment>
<reference evidence="1 2" key="1">
    <citation type="journal article" date="2004" name="Syst. Appl. Microbiol.">
        <title>Cryptoendolithic actinomycetes from antarctic sandstone rock samples: Micromonospora endolithica sp. nov. and two isolates related to Micromonospora coerulea Jensen 1932.</title>
        <authorList>
            <person name="Hirsch P."/>
            <person name="Mevs U."/>
            <person name="Kroppenstedt R.M."/>
            <person name="Schumann P."/>
            <person name="Stackebrandt E."/>
        </authorList>
    </citation>
    <scope>NUCLEOTIDE SEQUENCE [LARGE SCALE GENOMIC DNA]</scope>
    <source>
        <strain evidence="1 2">JCM 12677</strain>
    </source>
</reference>
<dbReference type="Proteomes" id="UP000281726">
    <property type="component" value="Unassembled WGS sequence"/>
</dbReference>
<dbReference type="EMBL" id="RBAK01000027">
    <property type="protein sequence ID" value="RKN37672.1"/>
    <property type="molecule type" value="Genomic_DNA"/>
</dbReference>
<name>A0A3A9YNX0_9ACTN</name>
<proteinExistence type="predicted"/>
<evidence type="ECO:0000313" key="1">
    <source>
        <dbReference type="EMBL" id="RKN37672.1"/>
    </source>
</evidence>
<protein>
    <submittedName>
        <fullName evidence="1">Uncharacterized protein</fullName>
    </submittedName>
</protein>
<dbReference type="AlphaFoldDB" id="A0A3A9YNX0"/>
<keyword evidence="2" id="KW-1185">Reference proteome</keyword>
<sequence length="109" mass="11603">MTPQTQWTRAVGGAALPAVRVGSVFTGCQGRIREFRRMKRRCARSRVAAPIRGMSVACSRIRTGELVVVEPAVGNAVRAEVLLGLVHHHTGDVGVEVGRSDRGMGNAVA</sequence>
<gene>
    <name evidence="1" type="ORF">D7223_32195</name>
</gene>
<accession>A0A3A9YNX0</accession>
<organism evidence="1 2">
    <name type="scientific">Micromonospora endolithica</name>
    <dbReference type="NCBI Taxonomy" id="230091"/>
    <lineage>
        <taxon>Bacteria</taxon>
        <taxon>Bacillati</taxon>
        <taxon>Actinomycetota</taxon>
        <taxon>Actinomycetes</taxon>
        <taxon>Micromonosporales</taxon>
        <taxon>Micromonosporaceae</taxon>
        <taxon>Micromonospora</taxon>
    </lineage>
</organism>